<organism evidence="2 3">
    <name type="scientific">Spongiibacter nanhainus</name>
    <dbReference type="NCBI Taxonomy" id="2794344"/>
    <lineage>
        <taxon>Bacteria</taxon>
        <taxon>Pseudomonadati</taxon>
        <taxon>Pseudomonadota</taxon>
        <taxon>Gammaproteobacteria</taxon>
        <taxon>Cellvibrionales</taxon>
        <taxon>Spongiibacteraceae</taxon>
        <taxon>Spongiibacter</taxon>
    </lineage>
</organism>
<dbReference type="PANTHER" id="PTHR30212">
    <property type="entry name" value="PROTEIN YIIM"/>
    <property type="match status" value="1"/>
</dbReference>
<dbReference type="KEGG" id="snan:I6N98_00400"/>
<dbReference type="GO" id="GO:0030151">
    <property type="term" value="F:molybdenum ion binding"/>
    <property type="evidence" value="ECO:0007669"/>
    <property type="project" value="InterPro"/>
</dbReference>
<dbReference type="AlphaFoldDB" id="A0A7T4R151"/>
<dbReference type="Pfam" id="PF03473">
    <property type="entry name" value="MOSC"/>
    <property type="match status" value="1"/>
</dbReference>
<sequence length="213" mass="23258">MEILSINTASAETMQVGGKSVTTGIFKRPRQGAVTVGDLGLEGDTIVHKNVHGGEDQAIYLYSAADYAWWSQQLGKDIPPGMFGENLTITDFHSGDLTVGDRLLINDQVLLEITAPRVPCVQFATKMGDSAFGKKFVAARRPGAYARVLVPGDVAVGDKLEWQPTNEDYATLNEIFVQWHNKAWSEDAARKALNSPISKIARRIIQERSGVSV</sequence>
<dbReference type="InterPro" id="IPR005302">
    <property type="entry name" value="MoCF_Sase_C"/>
</dbReference>
<dbReference type="Proteomes" id="UP000596063">
    <property type="component" value="Chromosome"/>
</dbReference>
<name>A0A7T4R151_9GAMM</name>
<gene>
    <name evidence="2" type="ORF">I6N98_00400</name>
</gene>
<dbReference type="InterPro" id="IPR052353">
    <property type="entry name" value="Benzoxazolinone_Detox_Enz"/>
</dbReference>
<evidence type="ECO:0000313" key="2">
    <source>
        <dbReference type="EMBL" id="QQD18374.1"/>
    </source>
</evidence>
<dbReference type="PROSITE" id="PS51340">
    <property type="entry name" value="MOSC"/>
    <property type="match status" value="1"/>
</dbReference>
<dbReference type="GO" id="GO:0030170">
    <property type="term" value="F:pyridoxal phosphate binding"/>
    <property type="evidence" value="ECO:0007669"/>
    <property type="project" value="InterPro"/>
</dbReference>
<keyword evidence="3" id="KW-1185">Reference proteome</keyword>
<dbReference type="EMBL" id="CP066167">
    <property type="protein sequence ID" value="QQD18374.1"/>
    <property type="molecule type" value="Genomic_DNA"/>
</dbReference>
<feature type="domain" description="MOSC" evidence="1">
    <location>
        <begin position="28"/>
        <end position="163"/>
    </location>
</feature>
<proteinExistence type="predicted"/>
<protein>
    <submittedName>
        <fullName evidence="2">MOSC domain-containing protein</fullName>
    </submittedName>
</protein>
<evidence type="ECO:0000313" key="3">
    <source>
        <dbReference type="Proteomes" id="UP000596063"/>
    </source>
</evidence>
<dbReference type="Gene3D" id="2.40.33.20">
    <property type="entry name" value="PK beta-barrel domain-like"/>
    <property type="match status" value="1"/>
</dbReference>
<dbReference type="InterPro" id="IPR011037">
    <property type="entry name" value="Pyrv_Knase-like_insert_dom_sf"/>
</dbReference>
<dbReference type="GO" id="GO:0003824">
    <property type="term" value="F:catalytic activity"/>
    <property type="evidence" value="ECO:0007669"/>
    <property type="project" value="InterPro"/>
</dbReference>
<reference evidence="2 3" key="1">
    <citation type="submission" date="2020-12" db="EMBL/GenBank/DDBJ databases">
        <authorList>
            <person name="Shan Y."/>
        </authorList>
    </citation>
    <scope>NUCLEOTIDE SEQUENCE [LARGE SCALE GENOMIC DNA]</scope>
    <source>
        <strain evidence="3">csc3.9</strain>
    </source>
</reference>
<evidence type="ECO:0000259" key="1">
    <source>
        <dbReference type="PROSITE" id="PS51340"/>
    </source>
</evidence>
<dbReference type="SUPFAM" id="SSF50800">
    <property type="entry name" value="PK beta-barrel domain-like"/>
    <property type="match status" value="1"/>
</dbReference>
<accession>A0A7T4R151</accession>
<dbReference type="RefSeq" id="WP_198569871.1">
    <property type="nucleotide sequence ID" value="NZ_CP066167.1"/>
</dbReference>
<dbReference type="PANTHER" id="PTHR30212:SF2">
    <property type="entry name" value="PROTEIN YIIM"/>
    <property type="match status" value="1"/>
</dbReference>